<organism evidence="2 3">
    <name type="scientific">Natrialba aegyptia DSM 13077</name>
    <dbReference type="NCBI Taxonomy" id="1227491"/>
    <lineage>
        <taxon>Archaea</taxon>
        <taxon>Methanobacteriati</taxon>
        <taxon>Methanobacteriota</taxon>
        <taxon>Stenosarchaea group</taxon>
        <taxon>Halobacteria</taxon>
        <taxon>Halobacteriales</taxon>
        <taxon>Natrialbaceae</taxon>
        <taxon>Natrialba</taxon>
    </lineage>
</organism>
<accession>M0AR60</accession>
<proteinExistence type="predicted"/>
<evidence type="ECO:0000313" key="2">
    <source>
        <dbReference type="EMBL" id="ELY99873.1"/>
    </source>
</evidence>
<reference evidence="2 3" key="1">
    <citation type="journal article" date="2014" name="PLoS Genet.">
        <title>Phylogenetically driven sequencing of extremely halophilic archaea reveals strategies for static and dynamic osmo-response.</title>
        <authorList>
            <person name="Becker E.A."/>
            <person name="Seitzer P.M."/>
            <person name="Tritt A."/>
            <person name="Larsen D."/>
            <person name="Krusor M."/>
            <person name="Yao A.I."/>
            <person name="Wu D."/>
            <person name="Madern D."/>
            <person name="Eisen J.A."/>
            <person name="Darling A.E."/>
            <person name="Facciotti M.T."/>
        </authorList>
    </citation>
    <scope>NUCLEOTIDE SEQUENCE [LARGE SCALE GENOMIC DNA]</scope>
    <source>
        <strain evidence="2 3">DSM 13077</strain>
    </source>
</reference>
<protein>
    <submittedName>
        <fullName evidence="2">Integrase catalytic region</fullName>
    </submittedName>
</protein>
<dbReference type="EMBL" id="AOIP01000055">
    <property type="protein sequence ID" value="ELY99873.1"/>
    <property type="molecule type" value="Genomic_DNA"/>
</dbReference>
<gene>
    <name evidence="2" type="ORF">C480_19754</name>
</gene>
<feature type="compositionally biased region" description="Polar residues" evidence="1">
    <location>
        <begin position="116"/>
        <end position="125"/>
    </location>
</feature>
<keyword evidence="3" id="KW-1185">Reference proteome</keyword>
<sequence length="125" mass="14429">MYAAIDLDTKLILDVALFERRGTDPTAAFLHELTEKYDLSDAEFLVDGAGYLTDLSRFELSGHLDYVDRNHIEKWFHTLKIWVDCFHNSWVGSRARPENGLNSLSTTITHSDRTSHSTNNRQRRC</sequence>
<comment type="caution">
    <text evidence="2">The sequence shown here is derived from an EMBL/GenBank/DDBJ whole genome shotgun (WGS) entry which is preliminary data.</text>
</comment>
<name>M0AR60_9EURY</name>
<dbReference type="AlphaFoldDB" id="M0AR60"/>
<evidence type="ECO:0000313" key="3">
    <source>
        <dbReference type="Proteomes" id="UP000011591"/>
    </source>
</evidence>
<dbReference type="PANTHER" id="PTHR39967:SF1">
    <property type="entry name" value="ISH14-TYPE TRANSPOSASE HSIRS44"/>
    <property type="match status" value="1"/>
</dbReference>
<evidence type="ECO:0000256" key="1">
    <source>
        <dbReference type="SAM" id="MobiDB-lite"/>
    </source>
</evidence>
<dbReference type="Proteomes" id="UP000011591">
    <property type="component" value="Unassembled WGS sequence"/>
</dbReference>
<dbReference type="PANTHER" id="PTHR39967">
    <property type="match status" value="1"/>
</dbReference>
<feature type="region of interest" description="Disordered" evidence="1">
    <location>
        <begin position="102"/>
        <end position="125"/>
    </location>
</feature>